<feature type="transmembrane region" description="Helical" evidence="2">
    <location>
        <begin position="6"/>
        <end position="23"/>
    </location>
</feature>
<accession>A0A1J5SYC3</accession>
<protein>
    <submittedName>
        <fullName evidence="3">Uncharacterized protein</fullName>
    </submittedName>
</protein>
<keyword evidence="2" id="KW-0472">Membrane</keyword>
<dbReference type="EMBL" id="MLJW01000014">
    <property type="protein sequence ID" value="OIR13553.1"/>
    <property type="molecule type" value="Genomic_DNA"/>
</dbReference>
<comment type="caution">
    <text evidence="3">The sequence shown here is derived from an EMBL/GenBank/DDBJ whole genome shotgun (WGS) entry which is preliminary data.</text>
</comment>
<evidence type="ECO:0000256" key="1">
    <source>
        <dbReference type="SAM" id="MobiDB-lite"/>
    </source>
</evidence>
<dbReference type="AlphaFoldDB" id="A0A1J5SYC3"/>
<organism evidence="3">
    <name type="scientific">mine drainage metagenome</name>
    <dbReference type="NCBI Taxonomy" id="410659"/>
    <lineage>
        <taxon>unclassified sequences</taxon>
        <taxon>metagenomes</taxon>
        <taxon>ecological metagenomes</taxon>
    </lineage>
</organism>
<evidence type="ECO:0000313" key="3">
    <source>
        <dbReference type="EMBL" id="OIR13553.1"/>
    </source>
</evidence>
<evidence type="ECO:0000256" key="2">
    <source>
        <dbReference type="SAM" id="Phobius"/>
    </source>
</evidence>
<keyword evidence="2" id="KW-0812">Transmembrane</keyword>
<keyword evidence="2" id="KW-1133">Transmembrane helix</keyword>
<feature type="region of interest" description="Disordered" evidence="1">
    <location>
        <begin position="28"/>
        <end position="93"/>
    </location>
</feature>
<sequence>MSVIPLTLTISLCLVITFVVFFLREHARSRMSSPERDSLLPFGDEKPRARDKEPAMVISFKDHKPGGQRRHEGGCHSDKPDHERCPDCRGRHS</sequence>
<proteinExistence type="predicted"/>
<reference evidence="3" key="1">
    <citation type="submission" date="2016-10" db="EMBL/GenBank/DDBJ databases">
        <title>Sequence of Gallionella enrichment culture.</title>
        <authorList>
            <person name="Poehlein A."/>
            <person name="Muehling M."/>
            <person name="Daniel R."/>
        </authorList>
    </citation>
    <scope>NUCLEOTIDE SEQUENCE</scope>
</reference>
<name>A0A1J5SYC3_9ZZZZ</name>
<gene>
    <name evidence="3" type="ORF">GALL_53700</name>
</gene>